<dbReference type="Proteomes" id="UP000502823">
    <property type="component" value="Unassembled WGS sequence"/>
</dbReference>
<dbReference type="InParanoid" id="A0A6L2PE81"/>
<proteinExistence type="predicted"/>
<feature type="compositionally biased region" description="Polar residues" evidence="1">
    <location>
        <begin position="263"/>
        <end position="283"/>
    </location>
</feature>
<feature type="region of interest" description="Disordered" evidence="1">
    <location>
        <begin position="178"/>
        <end position="202"/>
    </location>
</feature>
<sequence>MGLKSAICSPIFYQAQVWIGGSVASLLLLVTASEWVQLHMVEPSGKINYKQTSCDNEQDFQIQSPEANKRTAEAERKVETLKHITQFPSVGTSNTFTDKSTGNRINMYDIENDQSGTQSHNSKLYLHQNEHVFTSPIPKTHYLKPNTGSNYGIQTPKEMVTLPQLPYELPLESVLETEGSDTKTSHSREHLTSSNFNTPNYLQRPDLEVTTMQAHAKLPTPVTMNHHSNVTNSVSKFSHTIYETKTTPYSTGNKNNENPEEIGTSSELNVSRTAAHSETSQLPGTGNSNNTTEENTAQDTNLPIDMLRAVHKTLIPETSHTIRGKMHFLQQLKDKMLHYIEGRIKGLWTTDDERQARTDKGVEFPSMEGALMSISFLIFAVFLIKLVQQLIQGLQANNMAKMSTRHSRSLPDLLTTARVLQLVDNFPVCSAHIYMTSYNTKTMAGPKHHAITHRVTEREESAVPGYDER</sequence>
<evidence type="ECO:0000256" key="1">
    <source>
        <dbReference type="SAM" id="MobiDB-lite"/>
    </source>
</evidence>
<feature type="compositionally biased region" description="Low complexity" evidence="1">
    <location>
        <begin position="284"/>
        <end position="295"/>
    </location>
</feature>
<dbReference type="AlphaFoldDB" id="A0A6L2PE81"/>
<comment type="caution">
    <text evidence="2">The sequence shown here is derived from an EMBL/GenBank/DDBJ whole genome shotgun (WGS) entry which is preliminary data.</text>
</comment>
<protein>
    <submittedName>
        <fullName evidence="2">Uncharacterized protein</fullName>
    </submittedName>
</protein>
<feature type="compositionally biased region" description="Basic and acidic residues" evidence="1">
    <location>
        <begin position="180"/>
        <end position="191"/>
    </location>
</feature>
<evidence type="ECO:0000313" key="3">
    <source>
        <dbReference type="Proteomes" id="UP000502823"/>
    </source>
</evidence>
<accession>A0A6L2PE81</accession>
<name>A0A6L2PE81_COPFO</name>
<organism evidence="2 3">
    <name type="scientific">Coptotermes formosanus</name>
    <name type="common">Formosan subterranean termite</name>
    <dbReference type="NCBI Taxonomy" id="36987"/>
    <lineage>
        <taxon>Eukaryota</taxon>
        <taxon>Metazoa</taxon>
        <taxon>Ecdysozoa</taxon>
        <taxon>Arthropoda</taxon>
        <taxon>Hexapoda</taxon>
        <taxon>Insecta</taxon>
        <taxon>Pterygota</taxon>
        <taxon>Neoptera</taxon>
        <taxon>Polyneoptera</taxon>
        <taxon>Dictyoptera</taxon>
        <taxon>Blattodea</taxon>
        <taxon>Blattoidea</taxon>
        <taxon>Termitoidae</taxon>
        <taxon>Rhinotermitidae</taxon>
        <taxon>Coptotermes</taxon>
    </lineage>
</organism>
<dbReference type="OrthoDB" id="7675048at2759"/>
<feature type="region of interest" description="Disordered" evidence="1">
    <location>
        <begin position="245"/>
        <end position="300"/>
    </location>
</feature>
<evidence type="ECO:0000313" key="2">
    <source>
        <dbReference type="EMBL" id="GFG28407.1"/>
    </source>
</evidence>
<gene>
    <name evidence="2" type="ORF">Cfor_11335</name>
</gene>
<keyword evidence="3" id="KW-1185">Reference proteome</keyword>
<feature type="compositionally biased region" description="Polar residues" evidence="1">
    <location>
        <begin position="245"/>
        <end position="256"/>
    </location>
</feature>
<feature type="compositionally biased region" description="Polar residues" evidence="1">
    <location>
        <begin position="192"/>
        <end position="201"/>
    </location>
</feature>
<dbReference type="EMBL" id="BLKM01006623">
    <property type="protein sequence ID" value="GFG28407.1"/>
    <property type="molecule type" value="Genomic_DNA"/>
</dbReference>
<reference evidence="3" key="1">
    <citation type="submission" date="2020-01" db="EMBL/GenBank/DDBJ databases">
        <title>Draft genome sequence of the Termite Coptotermes fromosanus.</title>
        <authorList>
            <person name="Itakura S."/>
            <person name="Yosikawa Y."/>
            <person name="Umezawa K."/>
        </authorList>
    </citation>
    <scope>NUCLEOTIDE SEQUENCE [LARGE SCALE GENOMIC DNA]</scope>
</reference>